<dbReference type="Pfam" id="PF00856">
    <property type="entry name" value="SET"/>
    <property type="match status" value="1"/>
</dbReference>
<dbReference type="GO" id="GO:0005634">
    <property type="term" value="C:nucleus"/>
    <property type="evidence" value="ECO:0007669"/>
    <property type="project" value="TreeGrafter"/>
</dbReference>
<evidence type="ECO:0000256" key="1">
    <source>
        <dbReference type="ARBA" id="ARBA00016973"/>
    </source>
</evidence>
<protein>
    <recommendedName>
        <fullName evidence="1">N-lysine methyltransferase SETD6</fullName>
    </recommendedName>
    <alternativeName>
        <fullName evidence="5">SET domain-containing protein 6</fullName>
    </alternativeName>
</protein>
<keyword evidence="9" id="KW-1185">Reference proteome</keyword>
<gene>
    <name evidence="8" type="ORF">DOTSEDRAFT_131367</name>
</gene>
<evidence type="ECO:0000256" key="6">
    <source>
        <dbReference type="SAM" id="MobiDB-lite"/>
    </source>
</evidence>
<organism evidence="8 9">
    <name type="scientific">Dothistroma septosporum (strain NZE10 / CBS 128990)</name>
    <name type="common">Red band needle blight fungus</name>
    <name type="synonym">Mycosphaerella pini</name>
    <dbReference type="NCBI Taxonomy" id="675120"/>
    <lineage>
        <taxon>Eukaryota</taxon>
        <taxon>Fungi</taxon>
        <taxon>Dikarya</taxon>
        <taxon>Ascomycota</taxon>
        <taxon>Pezizomycotina</taxon>
        <taxon>Dothideomycetes</taxon>
        <taxon>Dothideomycetidae</taxon>
        <taxon>Mycosphaerellales</taxon>
        <taxon>Mycosphaerellaceae</taxon>
        <taxon>Dothistroma</taxon>
    </lineage>
</organism>
<keyword evidence="3" id="KW-0808">Transferase</keyword>
<feature type="domain" description="SET" evidence="7">
    <location>
        <begin position="27"/>
        <end position="257"/>
    </location>
</feature>
<dbReference type="Proteomes" id="UP000016933">
    <property type="component" value="Unassembled WGS sequence"/>
</dbReference>
<dbReference type="OMA" id="RVDWWLE"/>
<dbReference type="PANTHER" id="PTHR13271">
    <property type="entry name" value="UNCHARACTERIZED PUTATIVE METHYLTRANSFERASE"/>
    <property type="match status" value="1"/>
</dbReference>
<dbReference type="InterPro" id="IPR050600">
    <property type="entry name" value="SETD3_SETD6_MTase"/>
</dbReference>
<dbReference type="OrthoDB" id="435275at2759"/>
<evidence type="ECO:0000259" key="7">
    <source>
        <dbReference type="PROSITE" id="PS50280"/>
    </source>
</evidence>
<dbReference type="InterPro" id="IPR011383">
    <property type="entry name" value="N-lys_methylase_SETD6"/>
</dbReference>
<dbReference type="eggNOG" id="KOG1338">
    <property type="taxonomic scope" value="Eukaryota"/>
</dbReference>
<evidence type="ECO:0000313" key="9">
    <source>
        <dbReference type="Proteomes" id="UP000016933"/>
    </source>
</evidence>
<dbReference type="SUPFAM" id="SSF81822">
    <property type="entry name" value="RuBisCo LSMT C-terminal, substrate-binding domain"/>
    <property type="match status" value="1"/>
</dbReference>
<dbReference type="HOGENOM" id="CLU_017135_0_0_1"/>
<evidence type="ECO:0000313" key="8">
    <source>
        <dbReference type="EMBL" id="EME43329.1"/>
    </source>
</evidence>
<dbReference type="FunFam" id="3.90.1410.10:FF:000007">
    <property type="entry name" value="Ribosomal lysine N-methyltransferase 4"/>
    <property type="match status" value="1"/>
</dbReference>
<dbReference type="SUPFAM" id="SSF82199">
    <property type="entry name" value="SET domain"/>
    <property type="match status" value="1"/>
</dbReference>
<dbReference type="GO" id="GO:0016279">
    <property type="term" value="F:protein-lysine N-methyltransferase activity"/>
    <property type="evidence" value="ECO:0007669"/>
    <property type="project" value="InterPro"/>
</dbReference>
<keyword evidence="4" id="KW-0949">S-adenosyl-L-methionine</keyword>
<dbReference type="AlphaFoldDB" id="M2Y4Y2"/>
<evidence type="ECO:0000256" key="3">
    <source>
        <dbReference type="ARBA" id="ARBA00022679"/>
    </source>
</evidence>
<keyword evidence="2" id="KW-0489">Methyltransferase</keyword>
<dbReference type="InterPro" id="IPR015353">
    <property type="entry name" value="Rubisco_LSMT_subst-bd"/>
</dbReference>
<dbReference type="PANTHER" id="PTHR13271:SF34">
    <property type="entry name" value="N-LYSINE METHYLTRANSFERASE SETD6"/>
    <property type="match status" value="1"/>
</dbReference>
<dbReference type="Gene3D" id="3.90.1410.10">
    <property type="entry name" value="set domain protein methyltransferase, domain 1"/>
    <property type="match status" value="1"/>
</dbReference>
<dbReference type="GO" id="GO:0032259">
    <property type="term" value="P:methylation"/>
    <property type="evidence" value="ECO:0007669"/>
    <property type="project" value="UniProtKB-KW"/>
</dbReference>
<dbReference type="STRING" id="675120.M2Y4Y2"/>
<dbReference type="EMBL" id="KB446540">
    <property type="protein sequence ID" value="EME43329.1"/>
    <property type="molecule type" value="Genomic_DNA"/>
</dbReference>
<sequence>MSESGDFQERSRAFVNWLRDNGASISAKITLDDLRQQNAGRGIVAVEDLDEDEELFSVPRSTMLTTETSRNGEAVLQEVDDPWLSLIVVMALEYLDGSQSRWKPYFDVLPVSFDNLMFWSDRELRHLEGSTVVGKIGKEAADATFREQLIPVIERISKAKAADNEELLRMCHRMGSTIMAYGFDLETSSDQAKNDGEEWEEDSDAGETLPKGMVPLADMLNADADRNNAKLFYEDDKVVMKTIKPVKAGEELYNDFGSLPRADLLRRYGYLTDNYAQYDVVEIPADLIKERAGLRTQDVDERWQYAEEQGVLDDGYDVSRASSEEGQFPEELCVLLNLLALPRAEFEKVKNKDKIPKPDLTTNAKKLLRTILVYRYAAYPGNVDQMHSDVSLNDRRRKMAIVVIQGEKQVLQEAVDAISEIPSGKKRSADTLEDEAAAIRQPAKK</sequence>
<dbReference type="Pfam" id="PF09273">
    <property type="entry name" value="Rubis-subs-bind"/>
    <property type="match status" value="1"/>
</dbReference>
<dbReference type="InterPro" id="IPR001214">
    <property type="entry name" value="SET_dom"/>
</dbReference>
<name>M2Y4Y2_DOTSN</name>
<accession>M2Y4Y2</accession>
<feature type="region of interest" description="Disordered" evidence="6">
    <location>
        <begin position="422"/>
        <end position="445"/>
    </location>
</feature>
<evidence type="ECO:0000256" key="2">
    <source>
        <dbReference type="ARBA" id="ARBA00022603"/>
    </source>
</evidence>
<evidence type="ECO:0000256" key="4">
    <source>
        <dbReference type="ARBA" id="ARBA00022691"/>
    </source>
</evidence>
<evidence type="ECO:0000256" key="5">
    <source>
        <dbReference type="ARBA" id="ARBA00030096"/>
    </source>
</evidence>
<dbReference type="Gene3D" id="3.90.1420.10">
    <property type="entry name" value="Rubisco LSMT, substrate-binding domain"/>
    <property type="match status" value="1"/>
</dbReference>
<dbReference type="PROSITE" id="PS50280">
    <property type="entry name" value="SET"/>
    <property type="match status" value="1"/>
</dbReference>
<dbReference type="InterPro" id="IPR046341">
    <property type="entry name" value="SET_dom_sf"/>
</dbReference>
<reference evidence="8 9" key="2">
    <citation type="journal article" date="2012" name="PLoS Pathog.">
        <title>Diverse lifestyles and strategies of plant pathogenesis encoded in the genomes of eighteen Dothideomycetes fungi.</title>
        <authorList>
            <person name="Ohm R.A."/>
            <person name="Feau N."/>
            <person name="Henrissat B."/>
            <person name="Schoch C.L."/>
            <person name="Horwitz B.A."/>
            <person name="Barry K.W."/>
            <person name="Condon B.J."/>
            <person name="Copeland A.C."/>
            <person name="Dhillon B."/>
            <person name="Glaser F."/>
            <person name="Hesse C.N."/>
            <person name="Kosti I."/>
            <person name="LaButti K."/>
            <person name="Lindquist E.A."/>
            <person name="Lucas S."/>
            <person name="Salamov A.A."/>
            <person name="Bradshaw R.E."/>
            <person name="Ciuffetti L."/>
            <person name="Hamelin R.C."/>
            <person name="Kema G.H.J."/>
            <person name="Lawrence C."/>
            <person name="Scott J.A."/>
            <person name="Spatafora J.W."/>
            <person name="Turgeon B.G."/>
            <person name="de Wit P.J.G.M."/>
            <person name="Zhong S."/>
            <person name="Goodwin S.B."/>
            <person name="Grigoriev I.V."/>
        </authorList>
    </citation>
    <scope>NUCLEOTIDE SEQUENCE [LARGE SCALE GENOMIC DNA]</scope>
    <source>
        <strain evidence="9">NZE10 / CBS 128990</strain>
    </source>
</reference>
<feature type="region of interest" description="Disordered" evidence="6">
    <location>
        <begin position="189"/>
        <end position="210"/>
    </location>
</feature>
<dbReference type="PIRSF" id="PIRSF011771">
    <property type="entry name" value="RMS1_SET"/>
    <property type="match status" value="1"/>
</dbReference>
<reference evidence="9" key="1">
    <citation type="journal article" date="2012" name="PLoS Genet.">
        <title>The genomes of the fungal plant pathogens Cladosporium fulvum and Dothistroma septosporum reveal adaptation to different hosts and lifestyles but also signatures of common ancestry.</title>
        <authorList>
            <person name="de Wit P.J.G.M."/>
            <person name="van der Burgt A."/>
            <person name="Oekmen B."/>
            <person name="Stergiopoulos I."/>
            <person name="Abd-Elsalam K.A."/>
            <person name="Aerts A.L."/>
            <person name="Bahkali A.H."/>
            <person name="Beenen H.G."/>
            <person name="Chettri P."/>
            <person name="Cox M.P."/>
            <person name="Datema E."/>
            <person name="de Vries R.P."/>
            <person name="Dhillon B."/>
            <person name="Ganley A.R."/>
            <person name="Griffiths S.A."/>
            <person name="Guo Y."/>
            <person name="Hamelin R.C."/>
            <person name="Henrissat B."/>
            <person name="Kabir M.S."/>
            <person name="Jashni M.K."/>
            <person name="Kema G."/>
            <person name="Klaubauf S."/>
            <person name="Lapidus A."/>
            <person name="Levasseur A."/>
            <person name="Lindquist E."/>
            <person name="Mehrabi R."/>
            <person name="Ohm R.A."/>
            <person name="Owen T.J."/>
            <person name="Salamov A."/>
            <person name="Schwelm A."/>
            <person name="Schijlen E."/>
            <person name="Sun H."/>
            <person name="van den Burg H.A."/>
            <person name="van Ham R.C.H.J."/>
            <person name="Zhang S."/>
            <person name="Goodwin S.B."/>
            <person name="Grigoriev I.V."/>
            <person name="Collemare J."/>
            <person name="Bradshaw R.E."/>
        </authorList>
    </citation>
    <scope>NUCLEOTIDE SEQUENCE [LARGE SCALE GENOMIC DNA]</scope>
    <source>
        <strain evidence="9">NZE10 / CBS 128990</strain>
    </source>
</reference>
<dbReference type="InterPro" id="IPR036464">
    <property type="entry name" value="Rubisco_LSMT_subst-bd_sf"/>
</dbReference>
<proteinExistence type="predicted"/>